<keyword evidence="5" id="KW-0597">Phosphoprotein</keyword>
<evidence type="ECO:0000313" key="18">
    <source>
        <dbReference type="Proteomes" id="UP001304650"/>
    </source>
</evidence>
<dbReference type="Gene3D" id="3.30.565.10">
    <property type="entry name" value="Histidine kinase-like ATPase, C-terminal domain"/>
    <property type="match status" value="1"/>
</dbReference>
<keyword evidence="9 17" id="KW-0418">Kinase</keyword>
<dbReference type="SUPFAM" id="SSF55874">
    <property type="entry name" value="ATPase domain of HSP90 chaperone/DNA topoisomerase II/histidine kinase"/>
    <property type="match status" value="1"/>
</dbReference>
<dbReference type="GO" id="GO:0000155">
    <property type="term" value="F:phosphorelay sensor kinase activity"/>
    <property type="evidence" value="ECO:0007669"/>
    <property type="project" value="InterPro"/>
</dbReference>
<comment type="subcellular location">
    <subcellularLocation>
        <location evidence="2">Cell membrane</location>
        <topology evidence="2">Multi-pass membrane protein</topology>
    </subcellularLocation>
</comment>
<feature type="coiled-coil region" evidence="14">
    <location>
        <begin position="332"/>
        <end position="366"/>
    </location>
</feature>
<dbReference type="PRINTS" id="PR00344">
    <property type="entry name" value="BCTRLSENSOR"/>
</dbReference>
<dbReference type="SUPFAM" id="SSF158472">
    <property type="entry name" value="HAMP domain-like"/>
    <property type="match status" value="1"/>
</dbReference>
<evidence type="ECO:0000256" key="12">
    <source>
        <dbReference type="ARBA" id="ARBA00023012"/>
    </source>
</evidence>
<keyword evidence="14" id="KW-0175">Coiled coil</keyword>
<evidence type="ECO:0000256" key="13">
    <source>
        <dbReference type="ARBA" id="ARBA00023136"/>
    </source>
</evidence>
<evidence type="ECO:0000256" key="2">
    <source>
        <dbReference type="ARBA" id="ARBA00004651"/>
    </source>
</evidence>
<keyword evidence="8" id="KW-0547">Nucleotide-binding</keyword>
<feature type="transmembrane region" description="Helical" evidence="15">
    <location>
        <begin position="279"/>
        <end position="298"/>
    </location>
</feature>
<dbReference type="Proteomes" id="UP001304650">
    <property type="component" value="Chromosome"/>
</dbReference>
<keyword evidence="11 15" id="KW-1133">Transmembrane helix</keyword>
<dbReference type="InterPro" id="IPR036890">
    <property type="entry name" value="HATPase_C_sf"/>
</dbReference>
<dbReference type="SMART" id="SM00304">
    <property type="entry name" value="HAMP"/>
    <property type="match status" value="1"/>
</dbReference>
<dbReference type="Pfam" id="PF02518">
    <property type="entry name" value="HATPase_c"/>
    <property type="match status" value="1"/>
</dbReference>
<evidence type="ECO:0000256" key="15">
    <source>
        <dbReference type="SAM" id="Phobius"/>
    </source>
</evidence>
<evidence type="ECO:0000256" key="10">
    <source>
        <dbReference type="ARBA" id="ARBA00022840"/>
    </source>
</evidence>
<gene>
    <name evidence="17" type="ORF">MJB10_18235</name>
</gene>
<dbReference type="RefSeq" id="WP_314796978.1">
    <property type="nucleotide sequence ID" value="NZ_CP130319.1"/>
</dbReference>
<dbReference type="PANTHER" id="PTHR34220:SF11">
    <property type="entry name" value="SENSOR PROTEIN KINASE HPTS"/>
    <property type="match status" value="1"/>
</dbReference>
<dbReference type="AlphaFoldDB" id="A0AA96RLC9"/>
<dbReference type="PANTHER" id="PTHR34220">
    <property type="entry name" value="SENSOR HISTIDINE KINASE YPDA"/>
    <property type="match status" value="1"/>
</dbReference>
<dbReference type="EMBL" id="CP130319">
    <property type="protein sequence ID" value="WNR43042.1"/>
    <property type="molecule type" value="Genomic_DNA"/>
</dbReference>
<keyword evidence="7 15" id="KW-0812">Transmembrane</keyword>
<dbReference type="InterPro" id="IPR003660">
    <property type="entry name" value="HAMP_dom"/>
</dbReference>
<dbReference type="PROSITE" id="PS50885">
    <property type="entry name" value="HAMP"/>
    <property type="match status" value="1"/>
</dbReference>
<keyword evidence="18" id="KW-1185">Reference proteome</keyword>
<evidence type="ECO:0000256" key="1">
    <source>
        <dbReference type="ARBA" id="ARBA00000085"/>
    </source>
</evidence>
<dbReference type="InterPro" id="IPR004358">
    <property type="entry name" value="Sig_transdc_His_kin-like_C"/>
</dbReference>
<dbReference type="CDD" id="cd06225">
    <property type="entry name" value="HAMP"/>
    <property type="match status" value="1"/>
</dbReference>
<evidence type="ECO:0000256" key="8">
    <source>
        <dbReference type="ARBA" id="ARBA00022741"/>
    </source>
</evidence>
<dbReference type="InterPro" id="IPR050640">
    <property type="entry name" value="Bact_2-comp_sensor_kinase"/>
</dbReference>
<evidence type="ECO:0000256" key="7">
    <source>
        <dbReference type="ARBA" id="ARBA00022692"/>
    </source>
</evidence>
<dbReference type="InterPro" id="IPR010559">
    <property type="entry name" value="Sig_transdc_His_kin_internal"/>
</dbReference>
<evidence type="ECO:0000256" key="14">
    <source>
        <dbReference type="SAM" id="Coils"/>
    </source>
</evidence>
<evidence type="ECO:0000259" key="16">
    <source>
        <dbReference type="PROSITE" id="PS50885"/>
    </source>
</evidence>
<accession>A0AA96RLC9</accession>
<keyword evidence="6" id="KW-0808">Transferase</keyword>
<dbReference type="Pfam" id="PF06580">
    <property type="entry name" value="His_kinase"/>
    <property type="match status" value="1"/>
</dbReference>
<evidence type="ECO:0000256" key="11">
    <source>
        <dbReference type="ARBA" id="ARBA00022989"/>
    </source>
</evidence>
<comment type="catalytic activity">
    <reaction evidence="1">
        <text>ATP + protein L-histidine = ADP + protein N-phospho-L-histidine.</text>
        <dbReference type="EC" id="2.7.13.3"/>
    </reaction>
</comment>
<dbReference type="GO" id="GO:0005886">
    <property type="term" value="C:plasma membrane"/>
    <property type="evidence" value="ECO:0007669"/>
    <property type="project" value="UniProtKB-SubCell"/>
</dbReference>
<evidence type="ECO:0000256" key="3">
    <source>
        <dbReference type="ARBA" id="ARBA00012438"/>
    </source>
</evidence>
<name>A0AA96RLC9_9BACL</name>
<keyword evidence="12" id="KW-0902">Two-component regulatory system</keyword>
<reference evidence="17" key="1">
    <citation type="submission" date="2022-02" db="EMBL/GenBank/DDBJ databases">
        <title>Paenibacillus sp. MBLB1832 Whole Genome Shotgun Sequencing.</title>
        <authorList>
            <person name="Hwang C.Y."/>
            <person name="Cho E.-S."/>
            <person name="Seo M.-J."/>
        </authorList>
    </citation>
    <scope>NUCLEOTIDE SEQUENCE</scope>
    <source>
        <strain evidence="17">MBLB1832</strain>
    </source>
</reference>
<proteinExistence type="predicted"/>
<dbReference type="InterPro" id="IPR003594">
    <property type="entry name" value="HATPase_dom"/>
</dbReference>
<keyword evidence="4" id="KW-1003">Cell membrane</keyword>
<evidence type="ECO:0000256" key="9">
    <source>
        <dbReference type="ARBA" id="ARBA00022777"/>
    </source>
</evidence>
<organism evidence="17 18">
    <name type="scientific">Paenibacillus roseopurpureus</name>
    <dbReference type="NCBI Taxonomy" id="2918901"/>
    <lineage>
        <taxon>Bacteria</taxon>
        <taxon>Bacillati</taxon>
        <taxon>Bacillota</taxon>
        <taxon>Bacilli</taxon>
        <taxon>Bacillales</taxon>
        <taxon>Paenibacillaceae</taxon>
        <taxon>Paenibacillus</taxon>
    </lineage>
</organism>
<feature type="domain" description="HAMP" evidence="16">
    <location>
        <begin position="299"/>
        <end position="351"/>
    </location>
</feature>
<dbReference type="Gene3D" id="6.10.340.10">
    <property type="match status" value="1"/>
</dbReference>
<evidence type="ECO:0000256" key="5">
    <source>
        <dbReference type="ARBA" id="ARBA00022553"/>
    </source>
</evidence>
<protein>
    <recommendedName>
        <fullName evidence="3">histidine kinase</fullName>
        <ecNumber evidence="3">2.7.13.3</ecNumber>
    </recommendedName>
</protein>
<dbReference type="GO" id="GO:0005524">
    <property type="term" value="F:ATP binding"/>
    <property type="evidence" value="ECO:0007669"/>
    <property type="project" value="UniProtKB-KW"/>
</dbReference>
<evidence type="ECO:0000313" key="17">
    <source>
        <dbReference type="EMBL" id="WNR43042.1"/>
    </source>
</evidence>
<sequence length="582" mass="66697">MIPSIGILVLTNFYINKELLAKAYSRSEQSMEVSDLYIGSIVSDMVKTLNEIQYDQTTMANLRVLWDTAEPGESAKPTKRFYASQAVVEKLNQLTLFGGKTYATILLPTGDHLTNFSTYPSDLSFIYKEAWFQDLHKLPVNHTFFFGGQPNYVPSERKQDPHIITIIRSFQLYANTPNAYIMLSKSEKQFHEIFSKYQEDQTLILLDAKGQVISGLDTQQVGTTLSDSFDLSLPRGRTSWKGQDYIYVNHSLSYGNWRMISITPLQDITRKISSKLSEIFTVQFIFFILFSIALFYILRQFTKPIVQLARMAMQVEAGNLDVRLQLKQKDEIAKLSSALNAMLDRIKQMLEQVKQEQTRKRMAELELLQAQIHPHFLFNTLNSIRLRVMMKGEREIGMIIGSLSTLLRMTINRSNEFLPLHEEVKIVSQYIKLMNFRHHEHVTFTSDLASDTLLCSIPRLTLQPLIENAYIHGLQQRSGVIAIHSWKQGEMLYLQVEDDGIGMDADKLEKLQDMLTDSLNESRLTNEKTGLNGIGLKNVFERLRIIYGDMCSMTVLSAPGQGLKWTITLPYHEGRKEEGDDV</sequence>
<dbReference type="EC" id="2.7.13.3" evidence="3"/>
<keyword evidence="10" id="KW-0067">ATP-binding</keyword>
<keyword evidence="13 15" id="KW-0472">Membrane</keyword>
<dbReference type="Pfam" id="PF00672">
    <property type="entry name" value="HAMP"/>
    <property type="match status" value="1"/>
</dbReference>
<evidence type="ECO:0000256" key="6">
    <source>
        <dbReference type="ARBA" id="ARBA00022679"/>
    </source>
</evidence>
<evidence type="ECO:0000256" key="4">
    <source>
        <dbReference type="ARBA" id="ARBA00022475"/>
    </source>
</evidence>
<dbReference type="KEGG" id="proo:MJB10_18235"/>